<proteinExistence type="predicted"/>
<protein>
    <submittedName>
        <fullName evidence="1">Uncharacterized protein</fullName>
    </submittedName>
</protein>
<accession>A0A6B0R8U6</accession>
<evidence type="ECO:0000313" key="1">
    <source>
        <dbReference type="EMBL" id="MXQ86250.1"/>
    </source>
</evidence>
<sequence length="115" mass="13082">MAAKQSSIFVLAFALKQGYLSVLHLTHSETERPGMSLVISDMAKETTEGIKLQKRNYKQDFREEEISYNGRDHLPASLISCADEEVFISLLCVVLLSQLHDFVIKLRLKNIEVNE</sequence>
<evidence type="ECO:0000313" key="2">
    <source>
        <dbReference type="Proteomes" id="UP000322234"/>
    </source>
</evidence>
<keyword evidence="2" id="KW-1185">Reference proteome</keyword>
<comment type="caution">
    <text evidence="1">The sequence shown here is derived from an EMBL/GenBank/DDBJ whole genome shotgun (WGS) entry which is preliminary data.</text>
</comment>
<reference evidence="1" key="1">
    <citation type="submission" date="2019-10" db="EMBL/GenBank/DDBJ databases">
        <title>The sequence and de novo assembly of the wild yak genome.</title>
        <authorList>
            <person name="Liu Y."/>
        </authorList>
    </citation>
    <scope>NUCLEOTIDE SEQUENCE [LARGE SCALE GENOMIC DNA]</scope>
    <source>
        <strain evidence="1">WY2019</strain>
    </source>
</reference>
<gene>
    <name evidence="1" type="ORF">E5288_WYG006592</name>
</gene>
<organism evidence="1 2">
    <name type="scientific">Bos mutus</name>
    <name type="common">wild yak</name>
    <dbReference type="NCBI Taxonomy" id="72004"/>
    <lineage>
        <taxon>Eukaryota</taxon>
        <taxon>Metazoa</taxon>
        <taxon>Chordata</taxon>
        <taxon>Craniata</taxon>
        <taxon>Vertebrata</taxon>
        <taxon>Euteleostomi</taxon>
        <taxon>Mammalia</taxon>
        <taxon>Eutheria</taxon>
        <taxon>Laurasiatheria</taxon>
        <taxon>Artiodactyla</taxon>
        <taxon>Ruminantia</taxon>
        <taxon>Pecora</taxon>
        <taxon>Bovidae</taxon>
        <taxon>Bovinae</taxon>
        <taxon>Bos</taxon>
    </lineage>
</organism>
<dbReference type="Proteomes" id="UP000322234">
    <property type="component" value="Unassembled WGS sequence"/>
</dbReference>
<dbReference type="AlphaFoldDB" id="A0A6B0R8U6"/>
<dbReference type="EMBL" id="VBQZ03000031">
    <property type="protein sequence ID" value="MXQ86250.1"/>
    <property type="molecule type" value="Genomic_DNA"/>
</dbReference>
<name>A0A6B0R8U6_9CETA</name>